<evidence type="ECO:0000256" key="1">
    <source>
        <dbReference type="SAM" id="Phobius"/>
    </source>
</evidence>
<sequence length="105" mass="12100">MNGIKENEKKIFAFIFKLPDNIIEYYEMNSTAENTYKQAKEILISKYNSFICHDQMFDLDEVQQVLSLCVKISFHLGFGFPLGLLPSIFICKLVFSTDDSLDLST</sequence>
<reference evidence="3" key="2">
    <citation type="submission" date="2014-09" db="EMBL/GenBank/DDBJ databases">
        <authorList>
            <person name="Martin A.A."/>
        </authorList>
    </citation>
    <scope>NUCLEOTIDE SEQUENCE</scope>
    <source>
        <strain evidence="3">ED321</strain>
    </source>
</reference>
<keyword evidence="1" id="KW-1133">Transmembrane helix</keyword>
<dbReference type="GeneID" id="36373760"/>
<organism evidence="2">
    <name type="scientific">Strongyloides ratti</name>
    <name type="common">Parasitic roundworm</name>
    <dbReference type="NCBI Taxonomy" id="34506"/>
    <lineage>
        <taxon>Eukaryota</taxon>
        <taxon>Metazoa</taxon>
        <taxon>Ecdysozoa</taxon>
        <taxon>Nematoda</taxon>
        <taxon>Chromadorea</taxon>
        <taxon>Rhabditida</taxon>
        <taxon>Tylenchina</taxon>
        <taxon>Panagrolaimomorpha</taxon>
        <taxon>Strongyloidoidea</taxon>
        <taxon>Strongyloididae</taxon>
        <taxon>Strongyloides</taxon>
    </lineage>
</organism>
<keyword evidence="3" id="KW-1185">Reference proteome</keyword>
<evidence type="ECO:0000313" key="3">
    <source>
        <dbReference type="Proteomes" id="UP000035682"/>
    </source>
</evidence>
<evidence type="ECO:0000313" key="2">
    <source>
        <dbReference type="EMBL" id="CEF61392.1"/>
    </source>
</evidence>
<dbReference type="WBParaSite" id="SRAE_0000051600.1">
    <property type="protein sequence ID" value="SRAE_0000051600.1"/>
    <property type="gene ID" value="WBGene00256262"/>
</dbReference>
<keyword evidence="1" id="KW-0812">Transmembrane</keyword>
<proteinExistence type="predicted"/>
<accession>A0A090KZT8</accession>
<dbReference type="EMBL" id="LN609407">
    <property type="protein sequence ID" value="CEF61392.1"/>
    <property type="molecule type" value="Genomic_DNA"/>
</dbReference>
<name>A0A090KZT8_STRRB</name>
<reference evidence="2" key="1">
    <citation type="submission" date="2014-09" db="EMBL/GenBank/DDBJ databases">
        <authorList>
            <person name="Aslett A.Martin."/>
        </authorList>
    </citation>
    <scope>NUCLEOTIDE SEQUENCE</scope>
    <source>
        <strain evidence="2">ED321 Heterogonic</strain>
    </source>
</reference>
<dbReference type="AlphaFoldDB" id="A0A090KZT8"/>
<feature type="transmembrane region" description="Helical" evidence="1">
    <location>
        <begin position="74"/>
        <end position="95"/>
    </location>
</feature>
<reference evidence="4" key="3">
    <citation type="submission" date="2020-12" db="UniProtKB">
        <authorList>
            <consortium name="WormBaseParasite"/>
        </authorList>
    </citation>
    <scope>IDENTIFICATION</scope>
</reference>
<dbReference type="RefSeq" id="XP_024500601.1">
    <property type="nucleotide sequence ID" value="XM_024646417.1"/>
</dbReference>
<dbReference type="CTD" id="36373760"/>
<evidence type="ECO:0000313" key="4">
    <source>
        <dbReference type="WBParaSite" id="SRAE_0000051600.1"/>
    </source>
</evidence>
<dbReference type="WormBase" id="SRAE_0000051600">
    <property type="protein sequence ID" value="SRP11555"/>
    <property type="gene ID" value="WBGene00256262"/>
</dbReference>
<dbReference type="Proteomes" id="UP000035682">
    <property type="component" value="Unplaced"/>
</dbReference>
<gene>
    <name evidence="2 4 5" type="ORF">SRAE_0000051600</name>
</gene>
<keyword evidence="1" id="KW-0472">Membrane</keyword>
<evidence type="ECO:0000313" key="5">
    <source>
        <dbReference type="WormBase" id="SRAE_0000051600"/>
    </source>
</evidence>
<protein>
    <submittedName>
        <fullName evidence="2 4">Uncharacterized protein</fullName>
    </submittedName>
</protein>